<evidence type="ECO:0000313" key="3">
    <source>
        <dbReference type="Proteomes" id="UP000196435"/>
    </source>
</evidence>
<dbReference type="AlphaFoldDB" id="A0A1N6MX15"/>
<gene>
    <name evidence="2" type="ORF">XIS1_2070003</name>
</gene>
<feature type="region of interest" description="Disordered" evidence="1">
    <location>
        <begin position="1"/>
        <end position="57"/>
    </location>
</feature>
<evidence type="ECO:0000313" key="2">
    <source>
        <dbReference type="EMBL" id="SIP73415.1"/>
    </source>
</evidence>
<sequence>MSDSYNGEGSDEKVRGSILAGLDGSLRESGQNCRVYRPSAPAGESDTGQPGGLAGWG</sequence>
<proteinExistence type="predicted"/>
<evidence type="ECO:0000256" key="1">
    <source>
        <dbReference type="SAM" id="MobiDB-lite"/>
    </source>
</evidence>
<dbReference type="EMBL" id="FTLG01000121">
    <property type="protein sequence ID" value="SIP73415.1"/>
    <property type="molecule type" value="Genomic_DNA"/>
</dbReference>
<accession>A0A1N6MX15</accession>
<dbReference type="Proteomes" id="UP000196435">
    <property type="component" value="Unassembled WGS sequence"/>
</dbReference>
<name>A0A1N6MX15_9GAMM</name>
<protein>
    <submittedName>
        <fullName evidence="2">Uncharacterized protein</fullName>
    </submittedName>
</protein>
<organism evidence="2 3">
    <name type="scientific">Xenorhabdus innexi</name>
    <dbReference type="NCBI Taxonomy" id="290109"/>
    <lineage>
        <taxon>Bacteria</taxon>
        <taxon>Pseudomonadati</taxon>
        <taxon>Pseudomonadota</taxon>
        <taxon>Gammaproteobacteria</taxon>
        <taxon>Enterobacterales</taxon>
        <taxon>Morganellaceae</taxon>
        <taxon>Xenorhabdus</taxon>
    </lineage>
</organism>
<reference evidence="3" key="1">
    <citation type="submission" date="2016-12" db="EMBL/GenBank/DDBJ databases">
        <authorList>
            <person name="Gaudriault S."/>
        </authorList>
    </citation>
    <scope>NUCLEOTIDE SEQUENCE [LARGE SCALE GENOMIC DNA]</scope>
    <source>
        <strain evidence="3">HGB1681 (deposited as PTA-6826 in the American Type Culture Collection)</strain>
    </source>
</reference>